<evidence type="ECO:0000313" key="1">
    <source>
        <dbReference type="EMBL" id="PON84314.1"/>
    </source>
</evidence>
<dbReference type="AlphaFoldDB" id="A0A2P5EFM5"/>
<reference evidence="2" key="1">
    <citation type="submission" date="2016-06" db="EMBL/GenBank/DDBJ databases">
        <title>Parallel loss of symbiosis genes in relatives of nitrogen-fixing non-legume Parasponia.</title>
        <authorList>
            <person name="Van Velzen R."/>
            <person name="Holmer R."/>
            <person name="Bu F."/>
            <person name="Rutten L."/>
            <person name="Van Zeijl A."/>
            <person name="Liu W."/>
            <person name="Santuari L."/>
            <person name="Cao Q."/>
            <person name="Sharma T."/>
            <person name="Shen D."/>
            <person name="Roswanjaya Y."/>
            <person name="Wardhani T."/>
            <person name="Kalhor M.S."/>
            <person name="Jansen J."/>
            <person name="Van den Hoogen J."/>
            <person name="Gungor B."/>
            <person name="Hartog M."/>
            <person name="Hontelez J."/>
            <person name="Verver J."/>
            <person name="Yang W.-C."/>
            <person name="Schijlen E."/>
            <person name="Repin R."/>
            <person name="Schilthuizen M."/>
            <person name="Schranz E."/>
            <person name="Heidstra R."/>
            <person name="Miyata K."/>
            <person name="Fedorova E."/>
            <person name="Kohlen W."/>
            <person name="Bisseling T."/>
            <person name="Smit S."/>
            <person name="Geurts R."/>
        </authorList>
    </citation>
    <scope>NUCLEOTIDE SEQUENCE [LARGE SCALE GENOMIC DNA]</scope>
    <source>
        <strain evidence="2">cv. RG33-2</strain>
    </source>
</reference>
<dbReference type="Proteomes" id="UP000237000">
    <property type="component" value="Unassembled WGS sequence"/>
</dbReference>
<protein>
    <submittedName>
        <fullName evidence="1">Uncharacterized protein</fullName>
    </submittedName>
</protein>
<sequence length="101" mass="11430">MVAGIFLFQFGFVGDRRRVLHSEPQHFNHHPTVLGISKVMSAITTKSLMKIPFWIQLHCLPLMSRNKSLRKMLGDWNGDFIETDDASLLEGLGVLYTDPGC</sequence>
<dbReference type="InParanoid" id="A0A2P5EFM5"/>
<proteinExistence type="predicted"/>
<dbReference type="EMBL" id="JXTC01000164">
    <property type="protein sequence ID" value="PON84314.1"/>
    <property type="molecule type" value="Genomic_DNA"/>
</dbReference>
<comment type="caution">
    <text evidence="1">The sequence shown here is derived from an EMBL/GenBank/DDBJ whole genome shotgun (WGS) entry which is preliminary data.</text>
</comment>
<keyword evidence="2" id="KW-1185">Reference proteome</keyword>
<organism evidence="1 2">
    <name type="scientific">Trema orientale</name>
    <name type="common">Charcoal tree</name>
    <name type="synonym">Celtis orientalis</name>
    <dbReference type="NCBI Taxonomy" id="63057"/>
    <lineage>
        <taxon>Eukaryota</taxon>
        <taxon>Viridiplantae</taxon>
        <taxon>Streptophyta</taxon>
        <taxon>Embryophyta</taxon>
        <taxon>Tracheophyta</taxon>
        <taxon>Spermatophyta</taxon>
        <taxon>Magnoliopsida</taxon>
        <taxon>eudicotyledons</taxon>
        <taxon>Gunneridae</taxon>
        <taxon>Pentapetalae</taxon>
        <taxon>rosids</taxon>
        <taxon>fabids</taxon>
        <taxon>Rosales</taxon>
        <taxon>Cannabaceae</taxon>
        <taxon>Trema</taxon>
    </lineage>
</organism>
<dbReference type="OrthoDB" id="1743559at2759"/>
<gene>
    <name evidence="1" type="ORF">TorRG33x02_198790</name>
</gene>
<name>A0A2P5EFM5_TREOI</name>
<accession>A0A2P5EFM5</accession>
<evidence type="ECO:0000313" key="2">
    <source>
        <dbReference type="Proteomes" id="UP000237000"/>
    </source>
</evidence>